<organism evidence="1 2">
    <name type="scientific">Limnofasciculus baicalensis BBK-W-15</name>
    <dbReference type="NCBI Taxonomy" id="2699891"/>
    <lineage>
        <taxon>Bacteria</taxon>
        <taxon>Bacillati</taxon>
        <taxon>Cyanobacteriota</taxon>
        <taxon>Cyanophyceae</taxon>
        <taxon>Coleofasciculales</taxon>
        <taxon>Coleofasciculaceae</taxon>
        <taxon>Limnofasciculus</taxon>
        <taxon>Limnofasciculus baicalensis</taxon>
    </lineage>
</organism>
<sequence>MSQYIEIKTVENIYPYQAKKIIAKGTVKAILTMGTISPKAKLLFEEAGILWVEKIPEKMFKRSE</sequence>
<evidence type="ECO:0000313" key="1">
    <source>
        <dbReference type="EMBL" id="MCP2727904.1"/>
    </source>
</evidence>
<reference evidence="1" key="1">
    <citation type="submission" date="2022-06" db="EMBL/GenBank/DDBJ databases">
        <title>New cyanobacteria of genus Symplocastrum in benthos of Lake Baikal.</title>
        <authorList>
            <person name="Sorokovikova E."/>
            <person name="Tikhonova I."/>
            <person name="Krasnopeev A."/>
            <person name="Evseev P."/>
            <person name="Gladkikh A."/>
            <person name="Belykh O."/>
        </authorList>
    </citation>
    <scope>NUCLEOTIDE SEQUENCE</scope>
    <source>
        <strain evidence="1">BBK-W-15</strain>
    </source>
</reference>
<protein>
    <submittedName>
        <fullName evidence="1">Uncharacterized protein</fullName>
    </submittedName>
</protein>
<evidence type="ECO:0000313" key="2">
    <source>
        <dbReference type="Proteomes" id="UP001204953"/>
    </source>
</evidence>
<keyword evidence="2" id="KW-1185">Reference proteome</keyword>
<name>A0AAE3KLB4_9CYAN</name>
<dbReference type="EMBL" id="JAMZMM010000031">
    <property type="protein sequence ID" value="MCP2727904.1"/>
    <property type="molecule type" value="Genomic_DNA"/>
</dbReference>
<dbReference type="AlphaFoldDB" id="A0AAE3KLB4"/>
<gene>
    <name evidence="1" type="ORF">NJ959_05355</name>
</gene>
<dbReference type="Proteomes" id="UP001204953">
    <property type="component" value="Unassembled WGS sequence"/>
</dbReference>
<comment type="caution">
    <text evidence="1">The sequence shown here is derived from an EMBL/GenBank/DDBJ whole genome shotgun (WGS) entry which is preliminary data.</text>
</comment>
<dbReference type="RefSeq" id="WP_254010711.1">
    <property type="nucleotide sequence ID" value="NZ_JAMZMM010000031.1"/>
</dbReference>
<proteinExistence type="predicted"/>
<accession>A0AAE3KLB4</accession>